<evidence type="ECO:0000313" key="19">
    <source>
        <dbReference type="EMBL" id="SCB24815.1"/>
    </source>
</evidence>
<keyword evidence="6 14" id="KW-0812">Transmembrane</keyword>
<dbReference type="FunFam" id="2.170.130.10:FF:000001">
    <property type="entry name" value="Catecholate siderophore TonB-dependent receptor"/>
    <property type="match status" value="1"/>
</dbReference>
<dbReference type="Pfam" id="PF00593">
    <property type="entry name" value="TonB_dep_Rec_b-barrel"/>
    <property type="match status" value="1"/>
</dbReference>
<keyword evidence="7" id="KW-0732">Signal</keyword>
<evidence type="ECO:0000256" key="3">
    <source>
        <dbReference type="ARBA" id="ARBA00022448"/>
    </source>
</evidence>
<dbReference type="GO" id="GO:0009279">
    <property type="term" value="C:cell outer membrane"/>
    <property type="evidence" value="ECO:0007669"/>
    <property type="project" value="UniProtKB-SubCell"/>
</dbReference>
<keyword evidence="4 14" id="KW-1134">Transmembrane beta strand</keyword>
<evidence type="ECO:0000256" key="6">
    <source>
        <dbReference type="ARBA" id="ARBA00022692"/>
    </source>
</evidence>
<dbReference type="PROSITE" id="PS52016">
    <property type="entry name" value="TONB_DEPENDENT_REC_3"/>
    <property type="match status" value="1"/>
</dbReference>
<evidence type="ECO:0000259" key="18">
    <source>
        <dbReference type="Pfam" id="PF07715"/>
    </source>
</evidence>
<dbReference type="GO" id="GO:0015344">
    <property type="term" value="F:siderophore uptake transmembrane transporter activity"/>
    <property type="evidence" value="ECO:0007669"/>
    <property type="project" value="TreeGrafter"/>
</dbReference>
<organism evidence="19 20">
    <name type="scientific">Rhizobium hainanense</name>
    <dbReference type="NCBI Taxonomy" id="52131"/>
    <lineage>
        <taxon>Bacteria</taxon>
        <taxon>Pseudomonadati</taxon>
        <taxon>Pseudomonadota</taxon>
        <taxon>Alphaproteobacteria</taxon>
        <taxon>Hyphomicrobiales</taxon>
        <taxon>Rhizobiaceae</taxon>
        <taxon>Rhizobium/Agrobacterium group</taxon>
        <taxon>Rhizobium</taxon>
    </lineage>
</organism>
<evidence type="ECO:0000313" key="20">
    <source>
        <dbReference type="Proteomes" id="UP000186228"/>
    </source>
</evidence>
<feature type="domain" description="TonB-dependent receptor plug" evidence="18">
    <location>
        <begin position="91"/>
        <end position="193"/>
    </location>
</feature>
<dbReference type="NCBIfam" id="NF010651">
    <property type="entry name" value="PRK14050.1"/>
    <property type="match status" value="1"/>
</dbReference>
<evidence type="ECO:0000256" key="7">
    <source>
        <dbReference type="ARBA" id="ARBA00022729"/>
    </source>
</evidence>
<keyword evidence="12" id="KW-0675">Receptor</keyword>
<evidence type="ECO:0000256" key="13">
    <source>
        <dbReference type="ARBA" id="ARBA00023237"/>
    </source>
</evidence>
<protein>
    <submittedName>
        <fullName evidence="19">Iron complex outermembrane recepter protein</fullName>
    </submittedName>
</protein>
<feature type="domain" description="TonB-dependent receptor-like beta-barrel" evidence="17">
    <location>
        <begin position="299"/>
        <end position="711"/>
    </location>
</feature>
<dbReference type="InterPro" id="IPR012910">
    <property type="entry name" value="Plug_dom"/>
</dbReference>
<dbReference type="Gene3D" id="2.40.170.20">
    <property type="entry name" value="TonB-dependent receptor, beta-barrel domain"/>
    <property type="match status" value="1"/>
</dbReference>
<dbReference type="GO" id="GO:0015891">
    <property type="term" value="P:siderophore transport"/>
    <property type="evidence" value="ECO:0007669"/>
    <property type="project" value="InterPro"/>
</dbReference>
<evidence type="ECO:0000256" key="5">
    <source>
        <dbReference type="ARBA" id="ARBA00022496"/>
    </source>
</evidence>
<dbReference type="InterPro" id="IPR010105">
    <property type="entry name" value="TonB_sidphr_rcpt"/>
</dbReference>
<keyword evidence="9" id="KW-0406">Ion transport</keyword>
<evidence type="ECO:0000256" key="8">
    <source>
        <dbReference type="ARBA" id="ARBA00023004"/>
    </source>
</evidence>
<proteinExistence type="inferred from homology"/>
<sequence length="742" mass="81224">MRPNGRKNSGQITKMQGLKQDVSRAQLMATGVAMIALLAGSKVMAQETPTELQPLVIQGSQQKSEASGTAPVKGYVAKKTTSGSKSDTPITEVPQSVSVIGQQEMQDRGITNKVDEALRYTPGVTAQPFGNDGDTDWFYIRGFDATQSGVFMNGLTLYSYGFGGFQIDPYMLERVEVLKGPSSVLYGGANPGGLVNMVRKEPTDTPQYSTEIGINNLGNAFVGFDFSDKLSADGVYRYRLTGKIAGGDTYSDGTHDLRGFIMPQVTISPDESTKLTVFGMLSGLDEIHSGNGFFPYVGTVVDAPFGKIKRDAFYGERSIDNLKYAQQMLGYEFSHDFDGGWTVSQNARYGHLYKREEGPYLNGYVDGNPLSPGYDDPNYMLNRIGFFERSKVDTFSVDTRAENKFDTGPISHDFLIGTDYSIYRLDQIQACCGSNPISATNPVYGTTQGTNFVYLNQVMTQQQLGIYTQDQMRFGDGWLVTLNGRYDFVDTNSDSKIGTTYKSNENAPSGRAGLAYEFSNGITPYISAGTFFNPLIGTSVSGGGLTPEKGEQYEAGIKYEPDFIDGLFTASVFQIDRKNMALTDPVTFLQRQVGEVRSRGVEFEGKVNLDDNWKLLGSYSYTDLEVTKDLDSSIIGNSPYLVPNSTASLWLDYAFTSDALDGLSIGAGVRYQGKSWADQANTLRVPSATLFDAGIRYEKKGWGAALNVSNLFDKEYVSGCAGENVCGYGEARTITFKLSKKW</sequence>
<dbReference type="Pfam" id="PF07715">
    <property type="entry name" value="Plug"/>
    <property type="match status" value="1"/>
</dbReference>
<dbReference type="GO" id="GO:0038023">
    <property type="term" value="F:signaling receptor activity"/>
    <property type="evidence" value="ECO:0007669"/>
    <property type="project" value="InterPro"/>
</dbReference>
<keyword evidence="10 15" id="KW-0798">TonB box</keyword>
<reference evidence="20" key="1">
    <citation type="submission" date="2016-08" db="EMBL/GenBank/DDBJ databases">
        <authorList>
            <person name="Varghese N."/>
            <person name="Submissions Spin"/>
        </authorList>
    </citation>
    <scope>NUCLEOTIDE SEQUENCE [LARGE SCALE GENOMIC DNA]</scope>
    <source>
        <strain evidence="20">CCBAU 57015</strain>
    </source>
</reference>
<evidence type="ECO:0000259" key="17">
    <source>
        <dbReference type="Pfam" id="PF00593"/>
    </source>
</evidence>
<evidence type="ECO:0000256" key="14">
    <source>
        <dbReference type="PROSITE-ProRule" id="PRU01360"/>
    </source>
</evidence>
<dbReference type="InterPro" id="IPR036942">
    <property type="entry name" value="Beta-barrel_TonB_sf"/>
</dbReference>
<comment type="similarity">
    <text evidence="2 14 15">Belongs to the TonB-dependent receptor family.</text>
</comment>
<dbReference type="EMBL" id="FMAC01000005">
    <property type="protein sequence ID" value="SCB24815.1"/>
    <property type="molecule type" value="Genomic_DNA"/>
</dbReference>
<keyword evidence="3 14" id="KW-0813">Transport</keyword>
<dbReference type="InterPro" id="IPR039426">
    <property type="entry name" value="TonB-dep_rcpt-like"/>
</dbReference>
<evidence type="ECO:0000256" key="1">
    <source>
        <dbReference type="ARBA" id="ARBA00004571"/>
    </source>
</evidence>
<dbReference type="SUPFAM" id="SSF56935">
    <property type="entry name" value="Porins"/>
    <property type="match status" value="1"/>
</dbReference>
<feature type="compositionally biased region" description="Polar residues" evidence="16">
    <location>
        <begin position="79"/>
        <end position="91"/>
    </location>
</feature>
<name>A0A1C3VAX6_9HYPH</name>
<accession>A0A1C3VAX6</accession>
<gene>
    <name evidence="19" type="ORF">GA0061100_105151</name>
</gene>
<keyword evidence="11 14" id="KW-0472">Membrane</keyword>
<dbReference type="AlphaFoldDB" id="A0A1C3VAX6"/>
<dbReference type="STRING" id="52131.GA0061100_105151"/>
<evidence type="ECO:0000256" key="10">
    <source>
        <dbReference type="ARBA" id="ARBA00023077"/>
    </source>
</evidence>
<evidence type="ECO:0000256" key="12">
    <source>
        <dbReference type="ARBA" id="ARBA00023170"/>
    </source>
</evidence>
<keyword evidence="13 14" id="KW-0998">Cell outer membrane</keyword>
<comment type="subcellular location">
    <subcellularLocation>
        <location evidence="1 14">Cell outer membrane</location>
        <topology evidence="1 14">Multi-pass membrane protein</topology>
    </subcellularLocation>
</comment>
<dbReference type="PANTHER" id="PTHR32552:SF68">
    <property type="entry name" value="FERRICHROME OUTER MEMBRANE TRANSPORTER_PHAGE RECEPTOR"/>
    <property type="match status" value="1"/>
</dbReference>
<keyword evidence="20" id="KW-1185">Reference proteome</keyword>
<evidence type="ECO:0000256" key="11">
    <source>
        <dbReference type="ARBA" id="ARBA00023136"/>
    </source>
</evidence>
<evidence type="ECO:0000256" key="2">
    <source>
        <dbReference type="ARBA" id="ARBA00009810"/>
    </source>
</evidence>
<evidence type="ECO:0000256" key="16">
    <source>
        <dbReference type="SAM" id="MobiDB-lite"/>
    </source>
</evidence>
<dbReference type="Gene3D" id="2.170.130.10">
    <property type="entry name" value="TonB-dependent receptor, plug domain"/>
    <property type="match status" value="1"/>
</dbReference>
<evidence type="ECO:0000256" key="15">
    <source>
        <dbReference type="RuleBase" id="RU003357"/>
    </source>
</evidence>
<dbReference type="CDD" id="cd01347">
    <property type="entry name" value="ligand_gated_channel"/>
    <property type="match status" value="1"/>
</dbReference>
<evidence type="ECO:0000256" key="9">
    <source>
        <dbReference type="ARBA" id="ARBA00023065"/>
    </source>
</evidence>
<feature type="region of interest" description="Disordered" evidence="16">
    <location>
        <begin position="59"/>
        <end position="91"/>
    </location>
</feature>
<keyword evidence="8" id="KW-0408">Iron</keyword>
<evidence type="ECO:0000256" key="4">
    <source>
        <dbReference type="ARBA" id="ARBA00022452"/>
    </source>
</evidence>
<dbReference type="InterPro" id="IPR000531">
    <property type="entry name" value="Beta-barrel_TonB"/>
</dbReference>
<dbReference type="Proteomes" id="UP000186228">
    <property type="component" value="Unassembled WGS sequence"/>
</dbReference>
<dbReference type="NCBIfam" id="TIGR01783">
    <property type="entry name" value="TonB-siderophor"/>
    <property type="match status" value="1"/>
</dbReference>
<dbReference type="InterPro" id="IPR037066">
    <property type="entry name" value="Plug_dom_sf"/>
</dbReference>
<dbReference type="PANTHER" id="PTHR32552">
    <property type="entry name" value="FERRICHROME IRON RECEPTOR-RELATED"/>
    <property type="match status" value="1"/>
</dbReference>
<keyword evidence="5" id="KW-0410">Iron transport</keyword>